<protein>
    <recommendedName>
        <fullName evidence="1">F-box domain-containing protein</fullName>
    </recommendedName>
</protein>
<gene>
    <name evidence="2" type="ORF">NLJ89_g9781</name>
</gene>
<keyword evidence="3" id="KW-1185">Reference proteome</keyword>
<name>A0A9W8JRS6_9AGAR</name>
<dbReference type="EMBL" id="JANKHO010001601">
    <property type="protein sequence ID" value="KAJ3500467.1"/>
    <property type="molecule type" value="Genomic_DNA"/>
</dbReference>
<reference evidence="2" key="1">
    <citation type="submission" date="2022-07" db="EMBL/GenBank/DDBJ databases">
        <title>Genome Sequence of Agrocybe chaxingu.</title>
        <authorList>
            <person name="Buettner E."/>
        </authorList>
    </citation>
    <scope>NUCLEOTIDE SEQUENCE</scope>
    <source>
        <strain evidence="2">MP-N11</strain>
    </source>
</reference>
<dbReference type="InterPro" id="IPR001810">
    <property type="entry name" value="F-box_dom"/>
</dbReference>
<dbReference type="InterPro" id="IPR036047">
    <property type="entry name" value="F-box-like_dom_sf"/>
</dbReference>
<accession>A0A9W8JRS6</accession>
<dbReference type="AlphaFoldDB" id="A0A9W8JRS6"/>
<sequence>MAANSPLPHVKMYRVLYIPELLDMIFGMLDPDSNSNNARVCRQWSEIALDSLWKDVDRLERLFGALAPLRRVGNGEYEFERLPESDDWKRFEKYASRVRRLVYHSSADNPKIRKSVFDDVARTRTRIDILPNMHTLQWYAPLSLCVMFMHAGVKHFSVFLPSNSKRSRPALSSKTSRLRNLASIDFRSDVSVRTIEEETRSLLAQLSVLRKVTFPRYYLTSKIAETLSRLENLGIVEFQYHDEQGCGDPRDVISFTPEFEKGAFPSLWDHSMTTCFADAARFLDVAYAPPSITMLYVDSHIIETPSAIHRPQRVSVPPRRTR</sequence>
<evidence type="ECO:0000313" key="2">
    <source>
        <dbReference type="EMBL" id="KAJ3500467.1"/>
    </source>
</evidence>
<dbReference type="OrthoDB" id="2447803at2759"/>
<proteinExistence type="predicted"/>
<dbReference type="SUPFAM" id="SSF81383">
    <property type="entry name" value="F-box domain"/>
    <property type="match status" value="1"/>
</dbReference>
<organism evidence="2 3">
    <name type="scientific">Agrocybe chaxingu</name>
    <dbReference type="NCBI Taxonomy" id="84603"/>
    <lineage>
        <taxon>Eukaryota</taxon>
        <taxon>Fungi</taxon>
        <taxon>Dikarya</taxon>
        <taxon>Basidiomycota</taxon>
        <taxon>Agaricomycotina</taxon>
        <taxon>Agaricomycetes</taxon>
        <taxon>Agaricomycetidae</taxon>
        <taxon>Agaricales</taxon>
        <taxon>Agaricineae</taxon>
        <taxon>Strophariaceae</taxon>
        <taxon>Agrocybe</taxon>
    </lineage>
</organism>
<evidence type="ECO:0000313" key="3">
    <source>
        <dbReference type="Proteomes" id="UP001148786"/>
    </source>
</evidence>
<dbReference type="Proteomes" id="UP001148786">
    <property type="component" value="Unassembled WGS sequence"/>
</dbReference>
<evidence type="ECO:0000259" key="1">
    <source>
        <dbReference type="Pfam" id="PF12937"/>
    </source>
</evidence>
<feature type="domain" description="F-box" evidence="1">
    <location>
        <begin position="19"/>
        <end position="57"/>
    </location>
</feature>
<dbReference type="Pfam" id="PF12937">
    <property type="entry name" value="F-box-like"/>
    <property type="match status" value="1"/>
</dbReference>
<comment type="caution">
    <text evidence="2">The sequence shown here is derived from an EMBL/GenBank/DDBJ whole genome shotgun (WGS) entry which is preliminary data.</text>
</comment>
<dbReference type="Gene3D" id="1.20.1280.50">
    <property type="match status" value="1"/>
</dbReference>